<evidence type="ECO:0000256" key="5">
    <source>
        <dbReference type="ARBA" id="ARBA00034808"/>
    </source>
</evidence>
<keyword evidence="2" id="KW-0238">DNA-binding</keyword>
<dbReference type="Proteomes" id="UP001159405">
    <property type="component" value="Unassembled WGS sequence"/>
</dbReference>
<keyword evidence="3" id="KW-0413">Isomerase</keyword>
<dbReference type="SUPFAM" id="SSF52540">
    <property type="entry name" value="P-loop containing nucleoside triphosphate hydrolases"/>
    <property type="match status" value="1"/>
</dbReference>
<accession>A0ABN8PVI8</accession>
<evidence type="ECO:0000256" key="2">
    <source>
        <dbReference type="ARBA" id="ARBA00023125"/>
    </source>
</evidence>
<dbReference type="EMBL" id="CALNXK010000092">
    <property type="protein sequence ID" value="CAH3151816.1"/>
    <property type="molecule type" value="Genomic_DNA"/>
</dbReference>
<name>A0ABN8PVI8_9CNID</name>
<evidence type="ECO:0000256" key="3">
    <source>
        <dbReference type="ARBA" id="ARBA00023235"/>
    </source>
</evidence>
<protein>
    <recommendedName>
        <fullName evidence="5">DNA 3'-5' helicase</fullName>
        <ecNumber evidence="5">5.6.2.4</ecNumber>
    </recommendedName>
</protein>
<dbReference type="EC" id="5.6.2.4" evidence="5"/>
<reference evidence="6 7" key="1">
    <citation type="submission" date="2022-05" db="EMBL/GenBank/DDBJ databases">
        <authorList>
            <consortium name="Genoscope - CEA"/>
            <person name="William W."/>
        </authorList>
    </citation>
    <scope>NUCLEOTIDE SEQUENCE [LARGE SCALE GENOMIC DNA]</scope>
</reference>
<comment type="caution">
    <text evidence="6">The sequence shown here is derived from an EMBL/GenBank/DDBJ whole genome shotgun (WGS) entry which is preliminary data.</text>
</comment>
<evidence type="ECO:0000313" key="7">
    <source>
        <dbReference type="Proteomes" id="UP001159405"/>
    </source>
</evidence>
<evidence type="ECO:0000256" key="4">
    <source>
        <dbReference type="ARBA" id="ARBA00034617"/>
    </source>
</evidence>
<dbReference type="PANTHER" id="PTHR13710">
    <property type="entry name" value="DNA HELICASE RECQ FAMILY MEMBER"/>
    <property type="match status" value="1"/>
</dbReference>
<evidence type="ECO:0000313" key="6">
    <source>
        <dbReference type="EMBL" id="CAH3151816.1"/>
    </source>
</evidence>
<dbReference type="PANTHER" id="PTHR13710:SF105">
    <property type="entry name" value="ATP-DEPENDENT DNA HELICASE Q1"/>
    <property type="match status" value="1"/>
</dbReference>
<gene>
    <name evidence="6" type="ORF">PLOB_00048770</name>
</gene>
<comment type="catalytic activity">
    <reaction evidence="4">
        <text>Couples ATP hydrolysis with the unwinding of duplex DNA by translocating in the 3'-5' direction.</text>
        <dbReference type="EC" id="5.6.2.4"/>
    </reaction>
</comment>
<keyword evidence="7" id="KW-1185">Reference proteome</keyword>
<dbReference type="Gene3D" id="3.40.50.300">
    <property type="entry name" value="P-loop containing nucleotide triphosphate hydrolases"/>
    <property type="match status" value="1"/>
</dbReference>
<dbReference type="InterPro" id="IPR027417">
    <property type="entry name" value="P-loop_NTPase"/>
</dbReference>
<sequence length="190" mass="21011">MLSLSCTAIELTMEAVNVVRESPPQFLYCSAEKVLEKAFLAAVKENSALHRAVSAIVVDESHTVEAWTGQRKKQSKGAKPVQVFCGAYGKLAILRSMCKDGIPLLALTGTADRETEKTVIKELAMKDPVKLFVSPNRCNLRLSINKVGRIEMLKQLDWIVGMIKTNGKETPKTIVFCDTMYTALRVFSTT</sequence>
<proteinExistence type="inferred from homology"/>
<comment type="similarity">
    <text evidence="1">Belongs to the helicase family. RecQ subfamily.</text>
</comment>
<organism evidence="6 7">
    <name type="scientific">Porites lobata</name>
    <dbReference type="NCBI Taxonomy" id="104759"/>
    <lineage>
        <taxon>Eukaryota</taxon>
        <taxon>Metazoa</taxon>
        <taxon>Cnidaria</taxon>
        <taxon>Anthozoa</taxon>
        <taxon>Hexacorallia</taxon>
        <taxon>Scleractinia</taxon>
        <taxon>Fungiina</taxon>
        <taxon>Poritidae</taxon>
        <taxon>Porites</taxon>
    </lineage>
</organism>
<evidence type="ECO:0000256" key="1">
    <source>
        <dbReference type="ARBA" id="ARBA00005446"/>
    </source>
</evidence>